<dbReference type="PANTHER" id="PTHR12241:SF162">
    <property type="entry name" value="TUBULIN MONOGLUTAMYLASE TTLL4"/>
    <property type="match status" value="1"/>
</dbReference>
<dbReference type="OrthoDB" id="202825at2759"/>
<evidence type="ECO:0000256" key="3">
    <source>
        <dbReference type="ARBA" id="ARBA00022840"/>
    </source>
</evidence>
<dbReference type="GO" id="GO:0036064">
    <property type="term" value="C:ciliary basal body"/>
    <property type="evidence" value="ECO:0007669"/>
    <property type="project" value="TreeGrafter"/>
</dbReference>
<protein>
    <recommendedName>
        <fullName evidence="7">Tubulin--tyrosine ligase-like protein 9</fullName>
    </recommendedName>
</protein>
<evidence type="ECO:0000313" key="5">
    <source>
        <dbReference type="EMBL" id="VDK78317.1"/>
    </source>
</evidence>
<reference evidence="5 6" key="1">
    <citation type="submission" date="2018-11" db="EMBL/GenBank/DDBJ databases">
        <authorList>
            <consortium name="Pathogen Informatics"/>
        </authorList>
    </citation>
    <scope>NUCLEOTIDE SEQUENCE [LARGE SCALE GENOMIC DNA]</scope>
</reference>
<evidence type="ECO:0000313" key="6">
    <source>
        <dbReference type="Proteomes" id="UP000281553"/>
    </source>
</evidence>
<name>A0A3P6SZZ3_DIBLA</name>
<keyword evidence="6" id="KW-1185">Reference proteome</keyword>
<dbReference type="EMBL" id="UYRU01042846">
    <property type="protein sequence ID" value="VDK78317.1"/>
    <property type="molecule type" value="Genomic_DNA"/>
</dbReference>
<keyword evidence="1" id="KW-0436">Ligase</keyword>
<evidence type="ECO:0008006" key="7">
    <source>
        <dbReference type="Google" id="ProtNLM"/>
    </source>
</evidence>
<dbReference type="GO" id="GO:0070740">
    <property type="term" value="F:tubulin-glutamic acid ligase activity"/>
    <property type="evidence" value="ECO:0007669"/>
    <property type="project" value="TreeGrafter"/>
</dbReference>
<evidence type="ECO:0000256" key="2">
    <source>
        <dbReference type="ARBA" id="ARBA00022741"/>
    </source>
</evidence>
<dbReference type="SUPFAM" id="SSF56059">
    <property type="entry name" value="Glutathione synthetase ATP-binding domain-like"/>
    <property type="match status" value="1"/>
</dbReference>
<feature type="region of interest" description="Disordered" evidence="4">
    <location>
        <begin position="506"/>
        <end position="528"/>
    </location>
</feature>
<keyword evidence="2" id="KW-0547">Nucleotide-binding</keyword>
<sequence>MPVPTDEPRRRSQEWDRAVDSCCQKQEMRYNFEGSPDSFGRLDELEEESMPEQCSDLEDETSLSLNFSAVGETGASNEDQVPSLEKPPTIASLFNGIPPFLRFVKDNETVGQFPSFLSEKLIWRNSTLTPNVSCCDRYLRFSDTRDTWIGYFGRHFTAKSFRFIREYQKINHFPGSFNLGRKDRLTLNLQRMKTRFGGAEYNFYPPTFILPREYSRLKEFWEEYVNEDQNSSNVGANRINAPRWILKPPACARGIGVYVVNKFTDVPSRKRLIAQLYLVDPFLINGSKFDLRVYVYVSCVDPLQLYIHKTGLVRFASQKCALKLFLKFQIFQIASECFQQIRTSYKLLSEQEKKLIFSVFLFLTLYSLTFVRELRELWKYLREHGHDSEVIWENIKMLVFKTVASVVSSLASNVLQFVACRECVHELFGFDILLDSALKPWLLEVNVSPSLHTSSALDNKIKTEVVVDMLNLAGYRFPPMPKYFKSDGTLRQCRTLDLLFEEARNASSPAAHQPSSGSLDNCADSPRTDGVQNVLHNQTDGDGRLFPLHDAYLLRMTPSHNERIKRRTFTGKNQSLRFQKTILEKLTPGDTLLLANTINEWYRASLGNYERVFPRGDEKGIKMMPYIDSSGGDGLSVPSGHIGTPRYNDVLVHQFLLKYEDVKERTDASPIDIEQVASTDILEDQGMLTRIAEVLNLKPEGITVVANAVKK</sequence>
<dbReference type="PANTHER" id="PTHR12241">
    <property type="entry name" value="TUBULIN POLYGLUTAMYLASE"/>
    <property type="match status" value="1"/>
</dbReference>
<feature type="compositionally biased region" description="Polar residues" evidence="4">
    <location>
        <begin position="506"/>
        <end position="519"/>
    </location>
</feature>
<evidence type="ECO:0000256" key="1">
    <source>
        <dbReference type="ARBA" id="ARBA00022598"/>
    </source>
</evidence>
<dbReference type="Pfam" id="PF03133">
    <property type="entry name" value="TTL"/>
    <property type="match status" value="2"/>
</dbReference>
<dbReference type="GO" id="GO:0000226">
    <property type="term" value="P:microtubule cytoskeleton organization"/>
    <property type="evidence" value="ECO:0007669"/>
    <property type="project" value="TreeGrafter"/>
</dbReference>
<gene>
    <name evidence="5" type="ORF">DILT_LOCUS2929</name>
</gene>
<dbReference type="GO" id="GO:0005524">
    <property type="term" value="F:ATP binding"/>
    <property type="evidence" value="ECO:0007669"/>
    <property type="project" value="UniProtKB-KW"/>
</dbReference>
<accession>A0A3P6SZZ3</accession>
<dbReference type="Proteomes" id="UP000281553">
    <property type="component" value="Unassembled WGS sequence"/>
</dbReference>
<dbReference type="GO" id="GO:0015631">
    <property type="term" value="F:tubulin binding"/>
    <property type="evidence" value="ECO:0007669"/>
    <property type="project" value="TreeGrafter"/>
</dbReference>
<dbReference type="AlphaFoldDB" id="A0A3P6SZZ3"/>
<dbReference type="PROSITE" id="PS51221">
    <property type="entry name" value="TTL"/>
    <property type="match status" value="1"/>
</dbReference>
<dbReference type="InterPro" id="IPR004344">
    <property type="entry name" value="TTL/TTLL_fam"/>
</dbReference>
<keyword evidence="3" id="KW-0067">ATP-binding</keyword>
<dbReference type="Gene3D" id="3.30.470.20">
    <property type="entry name" value="ATP-grasp fold, B domain"/>
    <property type="match status" value="1"/>
</dbReference>
<proteinExistence type="predicted"/>
<organism evidence="5 6">
    <name type="scientific">Dibothriocephalus latus</name>
    <name type="common">Fish tapeworm</name>
    <name type="synonym">Diphyllobothrium latum</name>
    <dbReference type="NCBI Taxonomy" id="60516"/>
    <lineage>
        <taxon>Eukaryota</taxon>
        <taxon>Metazoa</taxon>
        <taxon>Spiralia</taxon>
        <taxon>Lophotrochozoa</taxon>
        <taxon>Platyhelminthes</taxon>
        <taxon>Cestoda</taxon>
        <taxon>Eucestoda</taxon>
        <taxon>Diphyllobothriidea</taxon>
        <taxon>Diphyllobothriidae</taxon>
        <taxon>Dibothriocephalus</taxon>
    </lineage>
</organism>
<evidence type="ECO:0000256" key="4">
    <source>
        <dbReference type="SAM" id="MobiDB-lite"/>
    </source>
</evidence>